<gene>
    <name evidence="1" type="primary">NADK1_5</name>
    <name evidence="1" type="ORF">CK203_025862</name>
</gene>
<dbReference type="InterPro" id="IPR017437">
    <property type="entry name" value="ATP-NAD_kinase_PpnK-typ_C"/>
</dbReference>
<dbReference type="InterPro" id="IPR016064">
    <property type="entry name" value="NAD/diacylglycerol_kinase_sf"/>
</dbReference>
<evidence type="ECO:0000313" key="1">
    <source>
        <dbReference type="EMBL" id="RVW97254.1"/>
    </source>
</evidence>
<keyword evidence="1" id="KW-0418">Kinase</keyword>
<dbReference type="PANTHER" id="PTHR20275:SF0">
    <property type="entry name" value="NAD KINASE"/>
    <property type="match status" value="1"/>
</dbReference>
<dbReference type="Proteomes" id="UP000288805">
    <property type="component" value="Unassembled WGS sequence"/>
</dbReference>
<comment type="caution">
    <text evidence="1">The sequence shown here is derived from an EMBL/GenBank/DDBJ whole genome shotgun (WGS) entry which is preliminary data.</text>
</comment>
<dbReference type="Pfam" id="PF20143">
    <property type="entry name" value="NAD_kinase_C"/>
    <property type="match status" value="1"/>
</dbReference>
<dbReference type="EMBL" id="QGNW01000102">
    <property type="protein sequence ID" value="RVW97254.1"/>
    <property type="molecule type" value="Genomic_DNA"/>
</dbReference>
<dbReference type="Gene3D" id="2.60.200.30">
    <property type="entry name" value="Probable inorganic polyphosphate/atp-NAD kinase, domain 2"/>
    <property type="match status" value="1"/>
</dbReference>
<dbReference type="Gene3D" id="3.40.50.10330">
    <property type="entry name" value="Probable inorganic polyphosphate/atp-NAD kinase, domain 1"/>
    <property type="match status" value="2"/>
</dbReference>
<accession>A0A438IKL0</accession>
<dbReference type="AlphaFoldDB" id="A0A438IKL0"/>
<dbReference type="InterPro" id="IPR017438">
    <property type="entry name" value="ATP-NAD_kinase_N"/>
</dbReference>
<sequence length="452" mass="51026">MDGGLLPLWCGQIALEVVIMLLPRQMEWCSNELIKDRNTIFIHGHFASALWHKVMLDLGFVGLFATFFPELSSGEHNGDCSAENLTNQPMMCNEARKQSERCCGMHGIFSHEVLHNGEIDSDTEMVNNKFMRKASFKLSWWCKGEKSDQHKQDIVSFERGNITTAERSSKQISLKWESHPQTVLILTKPNSTSVRILCVDMVRWLREQKKMEIFVEPRVKVELMTESPNFDFVQTWKDDKETLLLHTNVDLVVTLVGMELSFGCIGLKLKLSLVEGSDPRFLLPSVDQRIQDFVKLNLNESGRKFTLRTIGYRSDYYLQAASLFKGPVPPVVPFSLGSLGFMTPFHSEQYRECLDSILRGPFSITLRHRLQCHVIRDAAKSEYESEGPILVLNEVTIDRGISSFLTNLECYSDGSFVTCVQGDGLILSTTSGSTAYSLAAGGSMVHPQVCFD</sequence>
<protein>
    <submittedName>
        <fullName evidence="1">NAD(H) kinase 1</fullName>
    </submittedName>
</protein>
<proteinExistence type="predicted"/>
<keyword evidence="1" id="KW-0808">Transferase</keyword>
<reference evidence="1 2" key="1">
    <citation type="journal article" date="2018" name="PLoS Genet.">
        <title>Population sequencing reveals clonal diversity and ancestral inbreeding in the grapevine cultivar Chardonnay.</title>
        <authorList>
            <person name="Roach M.J."/>
            <person name="Johnson D.L."/>
            <person name="Bohlmann J."/>
            <person name="van Vuuren H.J."/>
            <person name="Jones S.J."/>
            <person name="Pretorius I.S."/>
            <person name="Schmidt S.A."/>
            <person name="Borneman A.R."/>
        </authorList>
    </citation>
    <scope>NUCLEOTIDE SEQUENCE [LARGE SCALE GENOMIC DNA]</scope>
    <source>
        <strain evidence="2">cv. Chardonnay</strain>
        <tissue evidence="1">Leaf</tissue>
    </source>
</reference>
<dbReference type="SUPFAM" id="SSF111331">
    <property type="entry name" value="NAD kinase/diacylglycerol kinase-like"/>
    <property type="match status" value="1"/>
</dbReference>
<dbReference type="GO" id="GO:0019674">
    <property type="term" value="P:NAD+ metabolic process"/>
    <property type="evidence" value="ECO:0007669"/>
    <property type="project" value="InterPro"/>
</dbReference>
<name>A0A438IKL0_VITVI</name>
<dbReference type="GO" id="GO:0003951">
    <property type="term" value="F:NAD+ kinase activity"/>
    <property type="evidence" value="ECO:0007669"/>
    <property type="project" value="InterPro"/>
</dbReference>
<dbReference type="PANTHER" id="PTHR20275">
    <property type="entry name" value="NAD KINASE"/>
    <property type="match status" value="1"/>
</dbReference>
<evidence type="ECO:0000313" key="2">
    <source>
        <dbReference type="Proteomes" id="UP000288805"/>
    </source>
</evidence>
<organism evidence="1 2">
    <name type="scientific">Vitis vinifera</name>
    <name type="common">Grape</name>
    <dbReference type="NCBI Taxonomy" id="29760"/>
    <lineage>
        <taxon>Eukaryota</taxon>
        <taxon>Viridiplantae</taxon>
        <taxon>Streptophyta</taxon>
        <taxon>Embryophyta</taxon>
        <taxon>Tracheophyta</taxon>
        <taxon>Spermatophyta</taxon>
        <taxon>Magnoliopsida</taxon>
        <taxon>eudicotyledons</taxon>
        <taxon>Gunneridae</taxon>
        <taxon>Pentapetalae</taxon>
        <taxon>rosids</taxon>
        <taxon>Vitales</taxon>
        <taxon>Vitaceae</taxon>
        <taxon>Viteae</taxon>
        <taxon>Vitis</taxon>
    </lineage>
</organism>